<feature type="transmembrane region" description="Helical" evidence="1">
    <location>
        <begin position="77"/>
        <end position="98"/>
    </location>
</feature>
<feature type="transmembrane region" description="Helical" evidence="1">
    <location>
        <begin position="143"/>
        <end position="164"/>
    </location>
</feature>
<dbReference type="CDD" id="cd01948">
    <property type="entry name" value="EAL"/>
    <property type="match status" value="1"/>
</dbReference>
<evidence type="ECO:0000313" key="5">
    <source>
        <dbReference type="EMBL" id="AFC86854.1"/>
    </source>
</evidence>
<dbReference type="Pfam" id="PF03707">
    <property type="entry name" value="MHYT"/>
    <property type="match status" value="3"/>
</dbReference>
<accession>H8L6N8</accession>
<dbReference type="AlphaFoldDB" id="H8L6N8"/>
<dbReference type="SUPFAM" id="SSF55073">
    <property type="entry name" value="Nucleotide cyclase"/>
    <property type="match status" value="1"/>
</dbReference>
<organism evidence="5 6">
    <name type="scientific">Frateuria aurantia (strain ATCC 33424 / DSM 6220 / KCTC 2777 / LMG 1558 / NBRC 3245 / NCIMB 13370)</name>
    <name type="common">Acetobacter aurantius</name>
    <dbReference type="NCBI Taxonomy" id="767434"/>
    <lineage>
        <taxon>Bacteria</taxon>
        <taxon>Pseudomonadati</taxon>
        <taxon>Pseudomonadota</taxon>
        <taxon>Gammaproteobacteria</taxon>
        <taxon>Lysobacterales</taxon>
        <taxon>Rhodanobacteraceae</taxon>
        <taxon>Frateuria</taxon>
    </lineage>
</organism>
<dbReference type="OrthoDB" id="9804951at2"/>
<dbReference type="PROSITE" id="PS50924">
    <property type="entry name" value="MHYT"/>
    <property type="match status" value="1"/>
</dbReference>
<feature type="transmembrane region" description="Helical" evidence="1">
    <location>
        <begin position="176"/>
        <end position="193"/>
    </location>
</feature>
<dbReference type="EMBL" id="CP003350">
    <property type="protein sequence ID" value="AFC86854.1"/>
    <property type="molecule type" value="Genomic_DNA"/>
</dbReference>
<evidence type="ECO:0000259" key="2">
    <source>
        <dbReference type="PROSITE" id="PS50883"/>
    </source>
</evidence>
<dbReference type="SUPFAM" id="SSF141868">
    <property type="entry name" value="EAL domain-like"/>
    <property type="match status" value="1"/>
</dbReference>
<dbReference type="InterPro" id="IPR052155">
    <property type="entry name" value="Biofilm_reg_signaling"/>
</dbReference>
<dbReference type="InterPro" id="IPR005330">
    <property type="entry name" value="MHYT_dom"/>
</dbReference>
<name>H8L6N8_FRAAD</name>
<proteinExistence type="predicted"/>
<dbReference type="GO" id="GO:0016020">
    <property type="term" value="C:membrane"/>
    <property type="evidence" value="ECO:0007669"/>
    <property type="project" value="UniProtKB-UniRule"/>
</dbReference>
<dbReference type="Pfam" id="PF00563">
    <property type="entry name" value="EAL"/>
    <property type="match status" value="1"/>
</dbReference>
<feature type="domain" description="GGDEF" evidence="3">
    <location>
        <begin position="289"/>
        <end position="422"/>
    </location>
</feature>
<dbReference type="InterPro" id="IPR029787">
    <property type="entry name" value="Nucleotide_cyclase"/>
</dbReference>
<dbReference type="HOGENOM" id="CLU_000445_70_49_6"/>
<evidence type="ECO:0000259" key="4">
    <source>
        <dbReference type="PROSITE" id="PS50924"/>
    </source>
</evidence>
<dbReference type="RefSeq" id="WP_014403857.1">
    <property type="nucleotide sequence ID" value="NC_017033.1"/>
</dbReference>
<evidence type="ECO:0000313" key="6">
    <source>
        <dbReference type="Proteomes" id="UP000005234"/>
    </source>
</evidence>
<dbReference type="Pfam" id="PF00990">
    <property type="entry name" value="GGDEF"/>
    <property type="match status" value="1"/>
</dbReference>
<dbReference type="NCBIfam" id="TIGR00254">
    <property type="entry name" value="GGDEF"/>
    <property type="match status" value="1"/>
</dbReference>
<reference evidence="5" key="1">
    <citation type="submission" date="2012-02" db="EMBL/GenBank/DDBJ databases">
        <title>The complete genome of Frateuria aurantia DSM 6220.</title>
        <authorList>
            <consortium name="US DOE Joint Genome Institute (JGI-PGF)"/>
            <person name="Lucas S."/>
            <person name="Copeland A."/>
            <person name="Lapidus A."/>
            <person name="Glavina del Rio T."/>
            <person name="Dalin E."/>
            <person name="Tice H."/>
            <person name="Bruce D."/>
            <person name="Goodwin L."/>
            <person name="Pitluck S."/>
            <person name="Peters L."/>
            <person name="Ovchinnikova G."/>
            <person name="Teshima H."/>
            <person name="Kyrpides N."/>
            <person name="Mavromatis K."/>
            <person name="Ivanova N."/>
            <person name="Brettin T."/>
            <person name="Detter J.C."/>
            <person name="Han C."/>
            <person name="Larimer F."/>
            <person name="Land M."/>
            <person name="Hauser L."/>
            <person name="Markowitz V."/>
            <person name="Cheng J.-F."/>
            <person name="Hugenholtz P."/>
            <person name="Woyke T."/>
            <person name="Wu D."/>
            <person name="Brambilla E."/>
            <person name="Klenk H.-P."/>
            <person name="Eisen J.A."/>
        </authorList>
    </citation>
    <scope>NUCLEOTIDE SEQUENCE</scope>
    <source>
        <strain evidence="5">DSM 6220</strain>
    </source>
</reference>
<dbReference type="Gene3D" id="3.30.70.270">
    <property type="match status" value="1"/>
</dbReference>
<dbReference type="PANTHER" id="PTHR44757">
    <property type="entry name" value="DIGUANYLATE CYCLASE DGCP"/>
    <property type="match status" value="1"/>
</dbReference>
<dbReference type="CDD" id="cd01949">
    <property type="entry name" value="GGDEF"/>
    <property type="match status" value="1"/>
</dbReference>
<feature type="domain" description="MHYT" evidence="4">
    <location>
        <begin position="5"/>
        <end position="200"/>
    </location>
</feature>
<dbReference type="KEGG" id="fau:Fraau_2494"/>
<dbReference type="SMART" id="SM00267">
    <property type="entry name" value="GGDEF"/>
    <property type="match status" value="1"/>
</dbReference>
<feature type="transmembrane region" description="Helical" evidence="1">
    <location>
        <begin position="213"/>
        <end position="233"/>
    </location>
</feature>
<keyword evidence="1" id="KW-0812">Transmembrane</keyword>
<keyword evidence="1" id="KW-0472">Membrane</keyword>
<keyword evidence="1" id="KW-1133">Transmembrane helix</keyword>
<feature type="transmembrane region" description="Helical" evidence="1">
    <location>
        <begin position="6"/>
        <end position="25"/>
    </location>
</feature>
<protein>
    <submittedName>
        <fullName evidence="5">Diguanylate cyclase (GGDEF) domain-containing protein</fullName>
    </submittedName>
</protein>
<dbReference type="SMART" id="SM00052">
    <property type="entry name" value="EAL"/>
    <property type="match status" value="1"/>
</dbReference>
<dbReference type="PROSITE" id="PS50887">
    <property type="entry name" value="GGDEF"/>
    <property type="match status" value="1"/>
</dbReference>
<sequence>MPSYFDPYLVMLSLLVAVLASYTALDFSGRIALLSGLRSRRRWLAGGAVTMGCGVWSMHFIGMLAFVLPIPMGYDPLITALSLLIAILVSFFALRVAVAPDLGRLSLVGSAILMAGGVAGMHYSGMAAMEMHPAIQYHTGLVLLSLLIAFVASLAALSLARALCRSEVVNLVRKRLLAAVCMAIGIAGMHYVGMYAATFPVGSICGSAHGIHASWLGGLVSLVVVAMSVVALLTSRFEVRHQALAGALSKLNHQIGQAGKLDLLTQLPHRGVLLERMELAIVEAAAADRLLAVLFFDLDGFKAVNDSAGHAAGDQLLRTFAARLKALLPETGTVARIGGDEFVLLLEDLEGAEVVVAWVESLLEPIRAAGGLDGLGCNVMPSTGIAMFPGDGHDADTLIRKADAAMYVAKRSGRGQYRFFEPGMEDSERRLERIRSGVMQALAGDQLELTFYPQFDVLGARVLGAVAIPQYADSVLGRISSEEWLPMAERAGQGNELGDWLLRKTCRELHALAEAGVAMVKVSVPLTPAQWLHPQLLERALEILEAEQVQPESVVFEVSESLMMEDPVRSVQRVQDLQRAGFQIAISGFGIGRSSLAFLPRLGASQLKIDGLLVKELAADMRQGAVVAEAIITLAHSLKMTVVAEGVENVVQLNLLRALGCDAVQGPFSGLPVSLQGLGLLLEPIPSEEWLQVR</sequence>
<dbReference type="Proteomes" id="UP000005234">
    <property type="component" value="Chromosome"/>
</dbReference>
<dbReference type="PANTHER" id="PTHR44757:SF2">
    <property type="entry name" value="BIOFILM ARCHITECTURE MAINTENANCE PROTEIN MBAA"/>
    <property type="match status" value="1"/>
</dbReference>
<feature type="domain" description="EAL" evidence="2">
    <location>
        <begin position="431"/>
        <end position="686"/>
    </location>
</feature>
<feature type="transmembrane region" description="Helical" evidence="1">
    <location>
        <begin position="105"/>
        <end position="123"/>
    </location>
</feature>
<dbReference type="PROSITE" id="PS50883">
    <property type="entry name" value="EAL"/>
    <property type="match status" value="1"/>
</dbReference>
<dbReference type="InterPro" id="IPR001633">
    <property type="entry name" value="EAL_dom"/>
</dbReference>
<evidence type="ECO:0000256" key="1">
    <source>
        <dbReference type="PROSITE-ProRule" id="PRU00244"/>
    </source>
</evidence>
<dbReference type="InterPro" id="IPR000160">
    <property type="entry name" value="GGDEF_dom"/>
</dbReference>
<dbReference type="eggNOG" id="COG5001">
    <property type="taxonomic scope" value="Bacteria"/>
</dbReference>
<evidence type="ECO:0000259" key="3">
    <source>
        <dbReference type="PROSITE" id="PS50887"/>
    </source>
</evidence>
<dbReference type="eggNOG" id="COG3300">
    <property type="taxonomic scope" value="Bacteria"/>
</dbReference>
<dbReference type="InterPro" id="IPR035919">
    <property type="entry name" value="EAL_sf"/>
</dbReference>
<dbReference type="Gene3D" id="3.20.20.450">
    <property type="entry name" value="EAL domain"/>
    <property type="match status" value="1"/>
</dbReference>
<dbReference type="InterPro" id="IPR043128">
    <property type="entry name" value="Rev_trsase/Diguanyl_cyclase"/>
</dbReference>
<keyword evidence="6" id="KW-1185">Reference proteome</keyword>
<gene>
    <name evidence="5" type="ordered locus">Fraau_2494</name>
</gene>
<feature type="transmembrane region" description="Helical" evidence="1">
    <location>
        <begin position="46"/>
        <end position="71"/>
    </location>
</feature>
<dbReference type="STRING" id="767434.Fraau_2494"/>